<accession>A0ABT2YGD0</accession>
<evidence type="ECO:0000313" key="3">
    <source>
        <dbReference type="Proteomes" id="UP001209701"/>
    </source>
</evidence>
<comment type="caution">
    <text evidence="2">The sequence shown here is derived from an EMBL/GenBank/DDBJ whole genome shotgun (WGS) entry which is preliminary data.</text>
</comment>
<dbReference type="Proteomes" id="UP001209701">
    <property type="component" value="Unassembled WGS sequence"/>
</dbReference>
<evidence type="ECO:0000313" key="2">
    <source>
        <dbReference type="EMBL" id="MCV2369099.1"/>
    </source>
</evidence>
<keyword evidence="3" id="KW-1185">Reference proteome</keyword>
<sequence>MADESTGKKVKPKTLLWVERLVWILVYGGLLAFVFGLALLQLGPHSLGGKGGGLTHAEVFAYFLLAKGAIAVLAGVVLIWLRSRWQ</sequence>
<keyword evidence="1" id="KW-0472">Membrane</keyword>
<keyword evidence="1" id="KW-0812">Transmembrane</keyword>
<proteinExistence type="predicted"/>
<organism evidence="2 3">
    <name type="scientific">Roseateles oligotrophus</name>
    <dbReference type="NCBI Taxonomy" id="1769250"/>
    <lineage>
        <taxon>Bacteria</taxon>
        <taxon>Pseudomonadati</taxon>
        <taxon>Pseudomonadota</taxon>
        <taxon>Betaproteobacteria</taxon>
        <taxon>Burkholderiales</taxon>
        <taxon>Sphaerotilaceae</taxon>
        <taxon>Roseateles</taxon>
    </lineage>
</organism>
<reference evidence="2 3" key="1">
    <citation type="submission" date="2021-11" db="EMBL/GenBank/DDBJ databases">
        <authorList>
            <person name="Liang Q."/>
            <person name="Mou H."/>
            <person name="Liu Z."/>
        </authorList>
    </citation>
    <scope>NUCLEOTIDE SEQUENCE [LARGE SCALE GENOMIC DNA]</scope>
    <source>
        <strain evidence="2 3">CHU3</strain>
    </source>
</reference>
<dbReference type="EMBL" id="JAJIRN010000006">
    <property type="protein sequence ID" value="MCV2369099.1"/>
    <property type="molecule type" value="Genomic_DNA"/>
</dbReference>
<keyword evidence="1" id="KW-1133">Transmembrane helix</keyword>
<feature type="transmembrane region" description="Helical" evidence="1">
    <location>
        <begin position="21"/>
        <end position="40"/>
    </location>
</feature>
<dbReference type="RefSeq" id="WP_263571698.1">
    <property type="nucleotide sequence ID" value="NZ_JAJIRN010000006.1"/>
</dbReference>
<gene>
    <name evidence="2" type="ORF">LNV07_13515</name>
</gene>
<evidence type="ECO:0000256" key="1">
    <source>
        <dbReference type="SAM" id="Phobius"/>
    </source>
</evidence>
<feature type="transmembrane region" description="Helical" evidence="1">
    <location>
        <begin position="60"/>
        <end position="81"/>
    </location>
</feature>
<protein>
    <submittedName>
        <fullName evidence="2">Uncharacterized protein</fullName>
    </submittedName>
</protein>
<name>A0ABT2YGD0_9BURK</name>